<dbReference type="Gene3D" id="3.90.550.10">
    <property type="entry name" value="Spore Coat Polysaccharide Biosynthesis Protein SpsA, Chain A"/>
    <property type="match status" value="1"/>
</dbReference>
<sequence length="136" mass="14941">MENSGGFTSVRVVAAVSGVSRGVRWCSGEIFGVSSTIPGWFTVVHEILNHLAQNSIEYCSEVMPTTSTGLINFMASSLQGKFKLEDFTSDHTQKFVKGFKFIDTRNLWLDLKAIKRLVGTTALSLNSLSNSKVLFT</sequence>
<dbReference type="AlphaFoldDB" id="A0A9W7LMG1"/>
<evidence type="ECO:0000256" key="5">
    <source>
        <dbReference type="ARBA" id="ARBA00048128"/>
    </source>
</evidence>
<dbReference type="GO" id="GO:0003983">
    <property type="term" value="F:UTP:glucose-1-phosphate uridylyltransferase activity"/>
    <property type="evidence" value="ECO:0007669"/>
    <property type="project" value="UniProtKB-EC"/>
</dbReference>
<keyword evidence="7" id="KW-1185">Reference proteome</keyword>
<evidence type="ECO:0000256" key="2">
    <source>
        <dbReference type="ARBA" id="ARBA00012415"/>
    </source>
</evidence>
<dbReference type="InterPro" id="IPR002618">
    <property type="entry name" value="UDPGP_fam"/>
</dbReference>
<accession>A0A9W7LMG1</accession>
<gene>
    <name evidence="6" type="ORF">HRI_000670000</name>
</gene>
<keyword evidence="4" id="KW-0548">Nucleotidyltransferase</keyword>
<keyword evidence="3" id="KW-0808">Transferase</keyword>
<proteinExistence type="inferred from homology"/>
<name>A0A9W7LMG1_HIBTR</name>
<dbReference type="Proteomes" id="UP001165190">
    <property type="component" value="Unassembled WGS sequence"/>
</dbReference>
<comment type="similarity">
    <text evidence="1">Belongs to the UDPGP type 1 family.</text>
</comment>
<reference evidence="6" key="1">
    <citation type="submission" date="2023-05" db="EMBL/GenBank/DDBJ databases">
        <title>Genome and transcriptome analyses reveal genes involved in the formation of fine ridges on petal epidermal cells in Hibiscus trionum.</title>
        <authorList>
            <person name="Koshimizu S."/>
            <person name="Masuda S."/>
            <person name="Ishii T."/>
            <person name="Shirasu K."/>
            <person name="Hoshino A."/>
            <person name="Arita M."/>
        </authorList>
    </citation>
    <scope>NUCLEOTIDE SEQUENCE</scope>
    <source>
        <strain evidence="6">Hamamatsu line</strain>
    </source>
</reference>
<dbReference type="EC" id="2.7.7.9" evidence="2"/>
<evidence type="ECO:0000256" key="1">
    <source>
        <dbReference type="ARBA" id="ARBA00010401"/>
    </source>
</evidence>
<evidence type="ECO:0000313" key="7">
    <source>
        <dbReference type="Proteomes" id="UP001165190"/>
    </source>
</evidence>
<dbReference type="Pfam" id="PF01704">
    <property type="entry name" value="UDPGP"/>
    <property type="match status" value="1"/>
</dbReference>
<evidence type="ECO:0000313" key="6">
    <source>
        <dbReference type="EMBL" id="GMI70007.1"/>
    </source>
</evidence>
<dbReference type="EMBL" id="BSYR01000007">
    <property type="protein sequence ID" value="GMI70007.1"/>
    <property type="molecule type" value="Genomic_DNA"/>
</dbReference>
<comment type="catalytic activity">
    <reaction evidence="5">
        <text>alpha-D-glucose 1-phosphate + UTP + H(+) = UDP-alpha-D-glucose + diphosphate</text>
        <dbReference type="Rhea" id="RHEA:19889"/>
        <dbReference type="ChEBI" id="CHEBI:15378"/>
        <dbReference type="ChEBI" id="CHEBI:33019"/>
        <dbReference type="ChEBI" id="CHEBI:46398"/>
        <dbReference type="ChEBI" id="CHEBI:58601"/>
        <dbReference type="ChEBI" id="CHEBI:58885"/>
        <dbReference type="EC" id="2.7.7.9"/>
    </reaction>
</comment>
<protein>
    <recommendedName>
        <fullName evidence="2">UTP--glucose-1-phosphate uridylyltransferase</fullName>
        <ecNumber evidence="2">2.7.7.9</ecNumber>
    </recommendedName>
</protein>
<dbReference type="PANTHER" id="PTHR43511">
    <property type="match status" value="1"/>
</dbReference>
<evidence type="ECO:0000256" key="4">
    <source>
        <dbReference type="ARBA" id="ARBA00022695"/>
    </source>
</evidence>
<evidence type="ECO:0000256" key="3">
    <source>
        <dbReference type="ARBA" id="ARBA00022679"/>
    </source>
</evidence>
<dbReference type="InterPro" id="IPR029044">
    <property type="entry name" value="Nucleotide-diphossugar_trans"/>
</dbReference>
<organism evidence="6 7">
    <name type="scientific">Hibiscus trionum</name>
    <name type="common">Flower of an hour</name>
    <dbReference type="NCBI Taxonomy" id="183268"/>
    <lineage>
        <taxon>Eukaryota</taxon>
        <taxon>Viridiplantae</taxon>
        <taxon>Streptophyta</taxon>
        <taxon>Embryophyta</taxon>
        <taxon>Tracheophyta</taxon>
        <taxon>Spermatophyta</taxon>
        <taxon>Magnoliopsida</taxon>
        <taxon>eudicotyledons</taxon>
        <taxon>Gunneridae</taxon>
        <taxon>Pentapetalae</taxon>
        <taxon>rosids</taxon>
        <taxon>malvids</taxon>
        <taxon>Malvales</taxon>
        <taxon>Malvaceae</taxon>
        <taxon>Malvoideae</taxon>
        <taxon>Hibiscus</taxon>
    </lineage>
</organism>
<comment type="caution">
    <text evidence="6">The sequence shown here is derived from an EMBL/GenBank/DDBJ whole genome shotgun (WGS) entry which is preliminary data.</text>
</comment>
<dbReference type="GO" id="GO:0006011">
    <property type="term" value="P:UDP-alpha-D-glucose metabolic process"/>
    <property type="evidence" value="ECO:0007669"/>
    <property type="project" value="InterPro"/>
</dbReference>
<dbReference type="InterPro" id="IPR016267">
    <property type="entry name" value="UDPGP_trans"/>
</dbReference>